<organism evidence="8 9">
    <name type="scientific">Actinoallomurus bryophytorum</name>
    <dbReference type="NCBI Taxonomy" id="1490222"/>
    <lineage>
        <taxon>Bacteria</taxon>
        <taxon>Bacillati</taxon>
        <taxon>Actinomycetota</taxon>
        <taxon>Actinomycetes</taxon>
        <taxon>Streptosporangiales</taxon>
        <taxon>Thermomonosporaceae</taxon>
        <taxon>Actinoallomurus</taxon>
    </lineage>
</organism>
<gene>
    <name evidence="8" type="ORF">FB559_4574</name>
</gene>
<dbReference type="CDD" id="cd17535">
    <property type="entry name" value="REC_NarL-like"/>
    <property type="match status" value="1"/>
</dbReference>
<reference evidence="8 9" key="1">
    <citation type="submission" date="2019-06" db="EMBL/GenBank/DDBJ databases">
        <title>Sequencing the genomes of 1000 actinobacteria strains.</title>
        <authorList>
            <person name="Klenk H.-P."/>
        </authorList>
    </citation>
    <scope>NUCLEOTIDE SEQUENCE [LARGE SCALE GENOMIC DNA]</scope>
    <source>
        <strain evidence="8 9">DSM 102200</strain>
    </source>
</reference>
<dbReference type="SMART" id="SM00421">
    <property type="entry name" value="HTH_LUXR"/>
    <property type="match status" value="1"/>
</dbReference>
<evidence type="ECO:0000313" key="9">
    <source>
        <dbReference type="Proteomes" id="UP000316096"/>
    </source>
</evidence>
<dbReference type="SUPFAM" id="SSF52172">
    <property type="entry name" value="CheY-like"/>
    <property type="match status" value="1"/>
</dbReference>
<protein>
    <submittedName>
        <fullName evidence="8">LuxR family two component transcriptional regulator</fullName>
    </submittedName>
</protein>
<dbReference type="InterPro" id="IPR011006">
    <property type="entry name" value="CheY-like_superfamily"/>
</dbReference>
<name>A0A543CPA4_9ACTN</name>
<proteinExistence type="predicted"/>
<dbReference type="GO" id="GO:0003677">
    <property type="term" value="F:DNA binding"/>
    <property type="evidence" value="ECO:0007669"/>
    <property type="project" value="UniProtKB-KW"/>
</dbReference>
<evidence type="ECO:0000313" key="8">
    <source>
        <dbReference type="EMBL" id="TQL98924.1"/>
    </source>
</evidence>
<evidence type="ECO:0000256" key="4">
    <source>
        <dbReference type="ARBA" id="ARBA00023163"/>
    </source>
</evidence>
<dbReference type="GO" id="GO:0006355">
    <property type="term" value="P:regulation of DNA-templated transcription"/>
    <property type="evidence" value="ECO:0007669"/>
    <property type="project" value="InterPro"/>
</dbReference>
<dbReference type="AlphaFoldDB" id="A0A543CPA4"/>
<sequence length="262" mass="28953">MRVTHEDPGPQQRRFRWWSRVSSIIDLAMAGHRLPEVGRESNGPVSPRGRVIVADDDVLLREGVASLLTREGFDVVGQAGDGTRLLELVREHVPDLAIVDVRMPPTGTTEGLQTASEIRKEFPSIAILVLSAYVEVEHALELLSSGNRIGYLLKTRVTDVAELIDALDRISKGGSVIDPFLVQRLFAAHRRGDPLAKLSAREREVLALMAEGRSNAGIVHKLWITEPTVEKHVHSILTKLCLPETTADHRRVLAVLAFLNAR</sequence>
<dbReference type="InterPro" id="IPR039420">
    <property type="entry name" value="WalR-like"/>
</dbReference>
<dbReference type="InterPro" id="IPR000792">
    <property type="entry name" value="Tscrpt_reg_LuxR_C"/>
</dbReference>
<feature type="domain" description="Response regulatory" evidence="7">
    <location>
        <begin position="50"/>
        <end position="169"/>
    </location>
</feature>
<evidence type="ECO:0000259" key="6">
    <source>
        <dbReference type="PROSITE" id="PS50043"/>
    </source>
</evidence>
<dbReference type="CDD" id="cd06170">
    <property type="entry name" value="LuxR_C_like"/>
    <property type="match status" value="1"/>
</dbReference>
<dbReference type="PROSITE" id="PS50043">
    <property type="entry name" value="HTH_LUXR_2"/>
    <property type="match status" value="1"/>
</dbReference>
<dbReference type="PANTHER" id="PTHR43214">
    <property type="entry name" value="TWO-COMPONENT RESPONSE REGULATOR"/>
    <property type="match status" value="1"/>
</dbReference>
<dbReference type="Proteomes" id="UP000316096">
    <property type="component" value="Unassembled WGS sequence"/>
</dbReference>
<evidence type="ECO:0000256" key="2">
    <source>
        <dbReference type="ARBA" id="ARBA00023015"/>
    </source>
</evidence>
<keyword evidence="2" id="KW-0805">Transcription regulation</keyword>
<dbReference type="InterPro" id="IPR058245">
    <property type="entry name" value="NreC/VraR/RcsB-like_REC"/>
</dbReference>
<dbReference type="PROSITE" id="PS50110">
    <property type="entry name" value="RESPONSE_REGULATORY"/>
    <property type="match status" value="1"/>
</dbReference>
<accession>A0A543CPA4</accession>
<dbReference type="InterPro" id="IPR001789">
    <property type="entry name" value="Sig_transdc_resp-reg_receiver"/>
</dbReference>
<feature type="domain" description="HTH luxR-type" evidence="6">
    <location>
        <begin position="191"/>
        <end position="261"/>
    </location>
</feature>
<keyword evidence="1 5" id="KW-0597">Phosphoprotein</keyword>
<evidence type="ECO:0000256" key="3">
    <source>
        <dbReference type="ARBA" id="ARBA00023125"/>
    </source>
</evidence>
<feature type="modified residue" description="4-aspartylphosphate" evidence="5">
    <location>
        <position position="100"/>
    </location>
</feature>
<dbReference type="Pfam" id="PF00196">
    <property type="entry name" value="GerE"/>
    <property type="match status" value="1"/>
</dbReference>
<evidence type="ECO:0000256" key="1">
    <source>
        <dbReference type="ARBA" id="ARBA00022553"/>
    </source>
</evidence>
<evidence type="ECO:0000259" key="7">
    <source>
        <dbReference type="PROSITE" id="PS50110"/>
    </source>
</evidence>
<dbReference type="EMBL" id="VFOZ01000001">
    <property type="protein sequence ID" value="TQL98924.1"/>
    <property type="molecule type" value="Genomic_DNA"/>
</dbReference>
<keyword evidence="4" id="KW-0804">Transcription</keyword>
<evidence type="ECO:0000256" key="5">
    <source>
        <dbReference type="PROSITE-ProRule" id="PRU00169"/>
    </source>
</evidence>
<dbReference type="Gene3D" id="3.40.50.2300">
    <property type="match status" value="1"/>
</dbReference>
<keyword evidence="9" id="KW-1185">Reference proteome</keyword>
<dbReference type="PRINTS" id="PR00038">
    <property type="entry name" value="HTHLUXR"/>
</dbReference>
<keyword evidence="3" id="KW-0238">DNA-binding</keyword>
<comment type="caution">
    <text evidence="8">The sequence shown here is derived from an EMBL/GenBank/DDBJ whole genome shotgun (WGS) entry which is preliminary data.</text>
</comment>
<dbReference type="SMART" id="SM00448">
    <property type="entry name" value="REC"/>
    <property type="match status" value="1"/>
</dbReference>
<dbReference type="Pfam" id="PF00072">
    <property type="entry name" value="Response_reg"/>
    <property type="match status" value="1"/>
</dbReference>
<dbReference type="PANTHER" id="PTHR43214:SF24">
    <property type="entry name" value="TRANSCRIPTIONAL REGULATORY PROTEIN NARL-RELATED"/>
    <property type="match status" value="1"/>
</dbReference>
<dbReference type="GO" id="GO:0000160">
    <property type="term" value="P:phosphorelay signal transduction system"/>
    <property type="evidence" value="ECO:0007669"/>
    <property type="project" value="InterPro"/>
</dbReference>